<dbReference type="STRING" id="1850252.LPB136_00980"/>
<protein>
    <recommendedName>
        <fullName evidence="1">Cyclic nucleotide-binding domain-containing protein</fullName>
    </recommendedName>
</protein>
<feature type="domain" description="Cyclic nucleotide-binding" evidence="1">
    <location>
        <begin position="10"/>
        <end position="110"/>
    </location>
</feature>
<dbReference type="InterPro" id="IPR000595">
    <property type="entry name" value="cNMP-bd_dom"/>
</dbReference>
<evidence type="ECO:0000259" key="1">
    <source>
        <dbReference type="PROSITE" id="PS50042"/>
    </source>
</evidence>
<evidence type="ECO:0000313" key="2">
    <source>
        <dbReference type="EMBL" id="APG64028.1"/>
    </source>
</evidence>
<sequence>MSSVKKYASSIVKLSDEAIKDLENLFSLKKYKKGEIIDAAGKTPKNTFLLIEGIARSYTLDKKGKEHIRSIFIPISVFCSLTSLLLKTPATSTYACITDCTVFEGNWDTFILLTKKHHDIALLHIKNLESAFINIERRVNSLSTLNATERYLELKKVAPDIEKHIPLYQVAAYLNITPIQFSRIRKALYSK</sequence>
<gene>
    <name evidence="2" type="ORF">LPB136_00980</name>
</gene>
<dbReference type="InterPro" id="IPR018490">
    <property type="entry name" value="cNMP-bd_dom_sf"/>
</dbReference>
<dbReference type="InterPro" id="IPR014710">
    <property type="entry name" value="RmlC-like_jellyroll"/>
</dbReference>
<dbReference type="Pfam" id="PF00027">
    <property type="entry name" value="cNMP_binding"/>
    <property type="match status" value="1"/>
</dbReference>
<organism evidence="2 3">
    <name type="scientific">Tenacibaculum todarodis</name>
    <dbReference type="NCBI Taxonomy" id="1850252"/>
    <lineage>
        <taxon>Bacteria</taxon>
        <taxon>Pseudomonadati</taxon>
        <taxon>Bacteroidota</taxon>
        <taxon>Flavobacteriia</taxon>
        <taxon>Flavobacteriales</taxon>
        <taxon>Flavobacteriaceae</taxon>
        <taxon>Tenacibaculum</taxon>
    </lineage>
</organism>
<accession>A0A1L3JFW9</accession>
<reference evidence="2 3" key="1">
    <citation type="submission" date="2016-11" db="EMBL/GenBank/DDBJ databases">
        <title>Tenacibaculum sp. LPB0136, isolated from marine environment.</title>
        <authorList>
            <person name="Kim E."/>
            <person name="Yi H."/>
        </authorList>
    </citation>
    <scope>NUCLEOTIDE SEQUENCE [LARGE SCALE GENOMIC DNA]</scope>
    <source>
        <strain evidence="2 3">LPB0136</strain>
    </source>
</reference>
<dbReference type="Gene3D" id="2.60.120.10">
    <property type="entry name" value="Jelly Rolls"/>
    <property type="match status" value="1"/>
</dbReference>
<dbReference type="CDD" id="cd00038">
    <property type="entry name" value="CAP_ED"/>
    <property type="match status" value="1"/>
</dbReference>
<name>A0A1L3JFW9_9FLAO</name>
<dbReference type="KEGG" id="ten:LPB136_00980"/>
<dbReference type="Proteomes" id="UP000181898">
    <property type="component" value="Chromosome"/>
</dbReference>
<dbReference type="OrthoDB" id="663011at2"/>
<evidence type="ECO:0000313" key="3">
    <source>
        <dbReference type="Proteomes" id="UP000181898"/>
    </source>
</evidence>
<proteinExistence type="predicted"/>
<dbReference type="AlphaFoldDB" id="A0A1L3JFW9"/>
<dbReference type="RefSeq" id="WP_072554350.1">
    <property type="nucleotide sequence ID" value="NZ_CP018155.1"/>
</dbReference>
<dbReference type="PROSITE" id="PS50042">
    <property type="entry name" value="CNMP_BINDING_3"/>
    <property type="match status" value="1"/>
</dbReference>
<dbReference type="EMBL" id="CP018155">
    <property type="protein sequence ID" value="APG64028.1"/>
    <property type="molecule type" value="Genomic_DNA"/>
</dbReference>
<dbReference type="SUPFAM" id="SSF51206">
    <property type="entry name" value="cAMP-binding domain-like"/>
    <property type="match status" value="1"/>
</dbReference>
<keyword evidence="3" id="KW-1185">Reference proteome</keyword>